<dbReference type="AlphaFoldDB" id="A0A7R9U719"/>
<proteinExistence type="predicted"/>
<evidence type="ECO:0000313" key="2">
    <source>
        <dbReference type="EMBL" id="CAD8256175.1"/>
    </source>
</evidence>
<protein>
    <recommendedName>
        <fullName evidence="3">LNR domain-containing protein</fullName>
    </recommendedName>
</protein>
<evidence type="ECO:0000256" key="1">
    <source>
        <dbReference type="SAM" id="SignalP"/>
    </source>
</evidence>
<name>A0A7R9U719_9STRA</name>
<feature type="signal peptide" evidence="1">
    <location>
        <begin position="1"/>
        <end position="22"/>
    </location>
</feature>
<evidence type="ECO:0008006" key="3">
    <source>
        <dbReference type="Google" id="ProtNLM"/>
    </source>
</evidence>
<sequence length="744" mass="79538">MKTFPVLLQLGLLAVRLPASSASCRPFGFNGVCASEGALADSTEQQICDASDVACDIYSDFLVPLNQILGESDAALPSLCIGDFQGHVLSSDDTLTGLGCGEIELTSSDRFGTFAASFPIDPTMQTRLVAAQLWTTVQATVEPAFCMTMRAPVPGCAGVGVTFAATVNDQTFVAILEVANTGGSVDAFLSLLGAAVDLGLESLSVGVSTDNSFVREIKVYTEDGFETGNVNADIYFTFTGGIELPFLPDSLSDVISVSGTFVDAIDFGSSVDSKLQQLFSPSAKQGAAVMDLVKGYSRSISISGTATIGLDALTKSLLEDLELPLAEAHAYLLGDSSSSGALGLEPGFYLQAGQELPVDAFSDLIGDICGQFGGALNLVAGVDCPSFSVSASSRFGLFINSNGAGLGISATGLGISCQVSGITSSKPKLKCDMDGVLFQIISEVAGFVVQRLTDLSDEVGTEVMRVSRDTTKVLGGLSKGAAAAAKNVGNVAIEELNNVVRDINTFFGGGGDRDSKEVAFGFNTYYTCKGDDTVELFDSGDSKWDYWFDAFRDKSRGECFNQCYLYYKKHNLPRSNLCCQYLKKGRNDKERECRIGFRGRKSSNNGDKSATKGFVEDFEELANAKVNGKSCSNDRGCQSGFCHNSICKTRCSKGAKCPQSETWQYCDNNNQCNAMCHQHRCFDFKFPNGFPAEESGDCQSNFLHDGICKRRCNSDDPCSKDTPFQYCKKNKDCKNSDCKDNVCK</sequence>
<keyword evidence="1" id="KW-0732">Signal</keyword>
<reference evidence="2" key="1">
    <citation type="submission" date="2021-01" db="EMBL/GenBank/DDBJ databases">
        <authorList>
            <person name="Corre E."/>
            <person name="Pelletier E."/>
            <person name="Niang G."/>
            <person name="Scheremetjew M."/>
            <person name="Finn R."/>
            <person name="Kale V."/>
            <person name="Holt S."/>
            <person name="Cochrane G."/>
            <person name="Meng A."/>
            <person name="Brown T."/>
            <person name="Cohen L."/>
        </authorList>
    </citation>
    <scope>NUCLEOTIDE SEQUENCE</scope>
    <source>
        <strain evidence="2">CCMP2078</strain>
    </source>
</reference>
<dbReference type="EMBL" id="HBEA01007394">
    <property type="protein sequence ID" value="CAD8256175.1"/>
    <property type="molecule type" value="Transcribed_RNA"/>
</dbReference>
<organism evidence="2">
    <name type="scientific">Pinguiococcus pyrenoidosus</name>
    <dbReference type="NCBI Taxonomy" id="172671"/>
    <lineage>
        <taxon>Eukaryota</taxon>
        <taxon>Sar</taxon>
        <taxon>Stramenopiles</taxon>
        <taxon>Ochrophyta</taxon>
        <taxon>Pinguiophyceae</taxon>
        <taxon>Pinguiochrysidales</taxon>
        <taxon>Pinguiochrysidaceae</taxon>
        <taxon>Pinguiococcus</taxon>
    </lineage>
</organism>
<accession>A0A7R9U719</accession>
<gene>
    <name evidence="2" type="ORF">PPYR1160_LOCUS5667</name>
</gene>
<feature type="chain" id="PRO_5031192108" description="LNR domain-containing protein" evidence="1">
    <location>
        <begin position="23"/>
        <end position="744"/>
    </location>
</feature>